<accession>A0AAE1HXG7</accession>
<feature type="region of interest" description="Disordered" evidence="1">
    <location>
        <begin position="36"/>
        <end position="72"/>
    </location>
</feature>
<keyword evidence="3" id="KW-1185">Reference proteome</keyword>
<evidence type="ECO:0000313" key="3">
    <source>
        <dbReference type="Proteomes" id="UP001219518"/>
    </source>
</evidence>
<comment type="caution">
    <text evidence="2">The sequence shown here is derived from an EMBL/GenBank/DDBJ whole genome shotgun (WGS) entry which is preliminary data.</text>
</comment>
<proteinExistence type="predicted"/>
<reference evidence="2" key="2">
    <citation type="journal article" date="2023" name="BMC Genomics">
        <title>Pest status, molecular evolution, and epigenetic factors derived from the genome assembly of Frankliniella fusca, a thysanopteran phytovirus vector.</title>
        <authorList>
            <person name="Catto M.A."/>
            <person name="Labadie P.E."/>
            <person name="Jacobson A.L."/>
            <person name="Kennedy G.G."/>
            <person name="Srinivasan R."/>
            <person name="Hunt B.G."/>
        </authorList>
    </citation>
    <scope>NUCLEOTIDE SEQUENCE</scope>
    <source>
        <strain evidence="2">PL_HMW_Pooled</strain>
    </source>
</reference>
<dbReference type="Proteomes" id="UP001219518">
    <property type="component" value="Unassembled WGS sequence"/>
</dbReference>
<organism evidence="2 3">
    <name type="scientific">Frankliniella fusca</name>
    <dbReference type="NCBI Taxonomy" id="407009"/>
    <lineage>
        <taxon>Eukaryota</taxon>
        <taxon>Metazoa</taxon>
        <taxon>Ecdysozoa</taxon>
        <taxon>Arthropoda</taxon>
        <taxon>Hexapoda</taxon>
        <taxon>Insecta</taxon>
        <taxon>Pterygota</taxon>
        <taxon>Neoptera</taxon>
        <taxon>Paraneoptera</taxon>
        <taxon>Thysanoptera</taxon>
        <taxon>Terebrantia</taxon>
        <taxon>Thripoidea</taxon>
        <taxon>Thripidae</taxon>
        <taxon>Frankliniella</taxon>
    </lineage>
</organism>
<reference evidence="2" key="1">
    <citation type="submission" date="2021-07" db="EMBL/GenBank/DDBJ databases">
        <authorList>
            <person name="Catto M.A."/>
            <person name="Jacobson A."/>
            <person name="Kennedy G."/>
            <person name="Labadie P."/>
            <person name="Hunt B.G."/>
            <person name="Srinivasan R."/>
        </authorList>
    </citation>
    <scope>NUCLEOTIDE SEQUENCE</scope>
    <source>
        <strain evidence="2">PL_HMW_Pooled</strain>
        <tissue evidence="2">Head</tissue>
    </source>
</reference>
<dbReference type="EMBL" id="JAHWGI010001396">
    <property type="protein sequence ID" value="KAK3929333.1"/>
    <property type="molecule type" value="Genomic_DNA"/>
</dbReference>
<evidence type="ECO:0000256" key="1">
    <source>
        <dbReference type="SAM" id="MobiDB-lite"/>
    </source>
</evidence>
<dbReference type="AlphaFoldDB" id="A0AAE1HXG7"/>
<gene>
    <name evidence="2" type="ORF">KUF71_017793</name>
</gene>
<name>A0AAE1HXG7_9NEOP</name>
<evidence type="ECO:0000313" key="2">
    <source>
        <dbReference type="EMBL" id="KAK3929333.1"/>
    </source>
</evidence>
<protein>
    <submittedName>
        <fullName evidence="2">Uncharacterized protein</fullName>
    </submittedName>
</protein>
<sequence length="151" mass="16926">MSWVCLSRANSIGTDTRHPRHPRIWTQLLALSTLPPIPSLPAPQTRDKDRYRKPTRGSLTTPEYRSYEQEGASGLDSISVHRGLDDIERPNLSRSTSSTISRWLVGRSNKSQSTRLLDQTDDMDELDPVVGIAGFTPKAKLNNETDQITIL</sequence>